<dbReference type="GO" id="GO:0032757">
    <property type="term" value="P:positive regulation of interleukin-8 production"/>
    <property type="evidence" value="ECO:0007669"/>
    <property type="project" value="Ensembl"/>
</dbReference>
<dbReference type="PANTHER" id="PTHR22662">
    <property type="entry name" value="TIRAP"/>
    <property type="match status" value="1"/>
</dbReference>
<dbReference type="GO" id="GO:0042802">
    <property type="term" value="F:identical protein binding"/>
    <property type="evidence" value="ECO:0007669"/>
    <property type="project" value="Ensembl"/>
</dbReference>
<dbReference type="GO" id="GO:0031234">
    <property type="term" value="C:extrinsic component of cytoplasmic side of plasma membrane"/>
    <property type="evidence" value="ECO:0007669"/>
    <property type="project" value="Ensembl"/>
</dbReference>
<dbReference type="HOGENOM" id="CLU_091033_1_0_1"/>
<dbReference type="GO" id="GO:0032738">
    <property type="term" value="P:positive regulation of interleukin-15 production"/>
    <property type="evidence" value="ECO:0007669"/>
    <property type="project" value="Ensembl"/>
</dbReference>
<feature type="region of interest" description="Disordered" evidence="1">
    <location>
        <begin position="29"/>
        <end position="54"/>
    </location>
</feature>
<dbReference type="GO" id="GO:0046330">
    <property type="term" value="P:positive regulation of JNK cascade"/>
    <property type="evidence" value="ECO:0007669"/>
    <property type="project" value="Ensembl"/>
</dbReference>
<dbReference type="GO" id="GO:0035663">
    <property type="term" value="F:Toll-like receptor 2 binding"/>
    <property type="evidence" value="ECO:0007669"/>
    <property type="project" value="Ensembl"/>
</dbReference>
<evidence type="ECO:0000259" key="2">
    <source>
        <dbReference type="PROSITE" id="PS50104"/>
    </source>
</evidence>
<reference evidence="4" key="2">
    <citation type="journal article" date="2013" name="Nat. Genet.">
        <title>The draft genomes of soft-shell turtle and green sea turtle yield insights into the development and evolution of the turtle-specific body plan.</title>
        <authorList>
            <person name="Wang Z."/>
            <person name="Pascual-Anaya J."/>
            <person name="Zadissa A."/>
            <person name="Li W."/>
            <person name="Niimura Y."/>
            <person name="Huang Z."/>
            <person name="Li C."/>
            <person name="White S."/>
            <person name="Xiong Z."/>
            <person name="Fang D."/>
            <person name="Wang B."/>
            <person name="Ming Y."/>
            <person name="Chen Y."/>
            <person name="Zheng Y."/>
            <person name="Kuraku S."/>
            <person name="Pignatelli M."/>
            <person name="Herrero J."/>
            <person name="Beal K."/>
            <person name="Nozawa M."/>
            <person name="Li Q."/>
            <person name="Wang J."/>
            <person name="Zhang H."/>
            <person name="Yu L."/>
            <person name="Shigenobu S."/>
            <person name="Wang J."/>
            <person name="Liu J."/>
            <person name="Flicek P."/>
            <person name="Searle S."/>
            <person name="Wang J."/>
            <person name="Kuratani S."/>
            <person name="Yin Y."/>
            <person name="Aken B."/>
            <person name="Zhang G."/>
            <person name="Irie N."/>
        </authorList>
    </citation>
    <scope>NUCLEOTIDE SEQUENCE [LARGE SCALE GENOMIC DNA]</scope>
    <source>
        <strain evidence="4">Daiwa-1</strain>
    </source>
</reference>
<name>K7G6N3_PELSI</name>
<evidence type="ECO:0000313" key="4">
    <source>
        <dbReference type="Proteomes" id="UP000007267"/>
    </source>
</evidence>
<reference evidence="3" key="4">
    <citation type="submission" date="2025-09" db="UniProtKB">
        <authorList>
            <consortium name="Ensembl"/>
        </authorList>
    </citation>
    <scope>IDENTIFICATION</scope>
</reference>
<dbReference type="GO" id="GO:0034145">
    <property type="term" value="P:positive regulation of toll-like receptor 4 signaling pathway"/>
    <property type="evidence" value="ECO:0007669"/>
    <property type="project" value="Ensembl"/>
</dbReference>
<dbReference type="OMA" id="CEGPMSQ"/>
<dbReference type="GO" id="GO:0035591">
    <property type="term" value="F:signaling adaptor activity"/>
    <property type="evidence" value="ECO:0007669"/>
    <property type="project" value="Ensembl"/>
</dbReference>
<sequence>LGSRGRADTCSLGPKWPLDKKSGWLRRLLQKPKQSSSSRGSNLNAVSNQAPYSTPSSSLETAASFSTSSSVVTLGQLPSTSPVSMSSSGSARWAKSYDVCICHSAEDLEFAEEMVSYLESQPESIRCFLQLRDAVPGGAIMTELCSAVHNSHCWVLLITPNFLEDSWCRYQMHQALAEAPMANGRIIPILKGIDRKDYPQELRCLYYINVTLQENGFRQIRNTILCCKQAAS</sequence>
<dbReference type="PANTHER" id="PTHR22662:SF0">
    <property type="entry name" value="TOLL_INTERLEUKIN-1 RECEPTOR DOMAIN-CONTAINING ADAPTER PROTEIN"/>
    <property type="match status" value="1"/>
</dbReference>
<dbReference type="GO" id="GO:0032755">
    <property type="term" value="P:positive regulation of interleukin-6 production"/>
    <property type="evidence" value="ECO:0007669"/>
    <property type="project" value="Ensembl"/>
</dbReference>
<dbReference type="GO" id="GO:0034137">
    <property type="term" value="P:positive regulation of toll-like receptor 2 signaling pathway"/>
    <property type="evidence" value="ECO:0007669"/>
    <property type="project" value="Ensembl"/>
</dbReference>
<dbReference type="AlphaFoldDB" id="K7G6N3"/>
<dbReference type="InterPro" id="IPR017279">
    <property type="entry name" value="Tol-interleuk_rcpt_adapt_Tirap"/>
</dbReference>
<accession>K7G6N3</accession>
<dbReference type="Ensembl" id="ENSPSIT00000016019.1">
    <property type="protein sequence ID" value="ENSPSIP00000015944.1"/>
    <property type="gene ID" value="ENSPSIG00000014225.1"/>
</dbReference>
<dbReference type="PROSITE" id="PS50104">
    <property type="entry name" value="TIR"/>
    <property type="match status" value="1"/>
</dbReference>
<dbReference type="GO" id="GO:0009986">
    <property type="term" value="C:cell surface"/>
    <property type="evidence" value="ECO:0007669"/>
    <property type="project" value="Ensembl"/>
</dbReference>
<gene>
    <name evidence="3" type="primary">TIRAP</name>
</gene>
<keyword evidence="4" id="KW-1185">Reference proteome</keyword>
<dbReference type="SUPFAM" id="SSF52200">
    <property type="entry name" value="Toll/Interleukin receptor TIR domain"/>
    <property type="match status" value="1"/>
</dbReference>
<dbReference type="GO" id="GO:0035662">
    <property type="term" value="F:Toll-like receptor 4 binding"/>
    <property type="evidence" value="ECO:0007669"/>
    <property type="project" value="Ensembl"/>
</dbReference>
<dbReference type="eggNOG" id="ENOG502S07Q">
    <property type="taxonomic scope" value="Eukaryota"/>
</dbReference>
<dbReference type="GO" id="GO:0070935">
    <property type="term" value="P:3'-UTR-mediated mRNA stabilization"/>
    <property type="evidence" value="ECO:0007669"/>
    <property type="project" value="Ensembl"/>
</dbReference>
<dbReference type="GO" id="GO:0005737">
    <property type="term" value="C:cytoplasm"/>
    <property type="evidence" value="ECO:0007669"/>
    <property type="project" value="Ensembl"/>
</dbReference>
<dbReference type="GO" id="GO:0043123">
    <property type="term" value="P:positive regulation of canonical NF-kappaB signal transduction"/>
    <property type="evidence" value="ECO:0007669"/>
    <property type="project" value="Ensembl"/>
</dbReference>
<dbReference type="Pfam" id="PF13676">
    <property type="entry name" value="TIR_2"/>
    <property type="match status" value="1"/>
</dbReference>
<dbReference type="EMBL" id="AGCU01007702">
    <property type="status" value="NOT_ANNOTATED_CDS"/>
    <property type="molecule type" value="Genomic_DNA"/>
</dbReference>
<reference evidence="4" key="1">
    <citation type="submission" date="2011-10" db="EMBL/GenBank/DDBJ databases">
        <authorList>
            <consortium name="Soft-shell Turtle Genome Consortium"/>
        </authorList>
    </citation>
    <scope>NUCLEOTIDE SEQUENCE [LARGE SCALE GENOMIC DNA]</scope>
    <source>
        <strain evidence="4">Daiwa-1</strain>
    </source>
</reference>
<dbReference type="GO" id="GO:0032496">
    <property type="term" value="P:response to lipopolysaccharide"/>
    <property type="evidence" value="ECO:0007669"/>
    <property type="project" value="Ensembl"/>
</dbReference>
<dbReference type="GeneTree" id="ENSGT00510000048428"/>
<dbReference type="GO" id="GO:0032760">
    <property type="term" value="P:positive regulation of tumor necrosis factor production"/>
    <property type="evidence" value="ECO:0007669"/>
    <property type="project" value="Ensembl"/>
</dbReference>
<dbReference type="Gene3D" id="3.40.50.10140">
    <property type="entry name" value="Toll/interleukin-1 receptor homology (TIR) domain"/>
    <property type="match status" value="1"/>
</dbReference>
<dbReference type="InterPro" id="IPR000157">
    <property type="entry name" value="TIR_dom"/>
</dbReference>
<feature type="domain" description="TIR" evidence="2">
    <location>
        <begin position="95"/>
        <end position="224"/>
    </location>
</feature>
<dbReference type="GO" id="GO:0005080">
    <property type="term" value="F:protein kinase C binding"/>
    <property type="evidence" value="ECO:0007669"/>
    <property type="project" value="Ensembl"/>
</dbReference>
<dbReference type="SMART" id="SM00255">
    <property type="entry name" value="TIR"/>
    <property type="match status" value="1"/>
</dbReference>
<dbReference type="InterPro" id="IPR035897">
    <property type="entry name" value="Toll_tir_struct_dom_sf"/>
</dbReference>
<feature type="compositionally biased region" description="Polar residues" evidence="1">
    <location>
        <begin position="32"/>
        <end position="54"/>
    </location>
</feature>
<dbReference type="GO" id="GO:2000343">
    <property type="term" value="P:positive regulation of chemokine (C-X-C motif) ligand 2 production"/>
    <property type="evidence" value="ECO:0007669"/>
    <property type="project" value="TreeGrafter"/>
</dbReference>
<dbReference type="GO" id="GO:0031334">
    <property type="term" value="P:positive regulation of protein-containing complex assembly"/>
    <property type="evidence" value="ECO:0007669"/>
    <property type="project" value="Ensembl"/>
</dbReference>
<dbReference type="GO" id="GO:0070374">
    <property type="term" value="P:positive regulation of ERK1 and ERK2 cascade"/>
    <property type="evidence" value="ECO:0007669"/>
    <property type="project" value="Ensembl"/>
</dbReference>
<organism evidence="3 4">
    <name type="scientific">Pelodiscus sinensis</name>
    <name type="common">Chinese softshell turtle</name>
    <name type="synonym">Trionyx sinensis</name>
    <dbReference type="NCBI Taxonomy" id="13735"/>
    <lineage>
        <taxon>Eukaryota</taxon>
        <taxon>Metazoa</taxon>
        <taxon>Chordata</taxon>
        <taxon>Craniata</taxon>
        <taxon>Vertebrata</taxon>
        <taxon>Euteleostomi</taxon>
        <taxon>Archelosauria</taxon>
        <taxon>Testudinata</taxon>
        <taxon>Testudines</taxon>
        <taxon>Cryptodira</taxon>
        <taxon>Trionychia</taxon>
        <taxon>Trionychidae</taxon>
        <taxon>Pelodiscus</taxon>
    </lineage>
</organism>
<evidence type="ECO:0000256" key="1">
    <source>
        <dbReference type="SAM" id="MobiDB-lite"/>
    </source>
</evidence>
<proteinExistence type="predicted"/>
<evidence type="ECO:0000313" key="3">
    <source>
        <dbReference type="Ensembl" id="ENSPSIP00000015944.1"/>
    </source>
</evidence>
<protein>
    <submittedName>
        <fullName evidence="3">TIR domain containing adaptor protein</fullName>
    </submittedName>
</protein>
<dbReference type="GO" id="GO:0035665">
    <property type="term" value="P:TIRAP-dependent toll-like receptor 4 signaling pathway"/>
    <property type="evidence" value="ECO:0007669"/>
    <property type="project" value="Ensembl"/>
</dbReference>
<reference evidence="3" key="3">
    <citation type="submission" date="2025-08" db="UniProtKB">
        <authorList>
            <consortium name="Ensembl"/>
        </authorList>
    </citation>
    <scope>IDENTIFICATION</scope>
</reference>
<dbReference type="Proteomes" id="UP000007267">
    <property type="component" value="Unassembled WGS sequence"/>
</dbReference>
<dbReference type="STRING" id="13735.ENSPSIP00000015944"/>